<keyword evidence="4" id="KW-0805">Transcription regulation</keyword>
<reference evidence="10 11" key="1">
    <citation type="submission" date="2018-11" db="EMBL/GenBank/DDBJ databases">
        <title>Genome sequence of Saitozyma podzolica DSM 27192.</title>
        <authorList>
            <person name="Aliyu H."/>
            <person name="Gorte O."/>
            <person name="Ochsenreither K."/>
        </authorList>
    </citation>
    <scope>NUCLEOTIDE SEQUENCE [LARGE SCALE GENOMIC DNA]</scope>
    <source>
        <strain evidence="10 11">DSM 27192</strain>
    </source>
</reference>
<dbReference type="GO" id="GO:0006351">
    <property type="term" value="P:DNA-templated transcription"/>
    <property type="evidence" value="ECO:0007669"/>
    <property type="project" value="InterPro"/>
</dbReference>
<dbReference type="SMART" id="SM00066">
    <property type="entry name" value="GAL4"/>
    <property type="match status" value="1"/>
</dbReference>
<dbReference type="CDD" id="cd12148">
    <property type="entry name" value="fungal_TF_MHR"/>
    <property type="match status" value="1"/>
</dbReference>
<gene>
    <name evidence="10" type="ORF">EHS25_003077</name>
</gene>
<proteinExistence type="predicted"/>
<dbReference type="Pfam" id="PF04082">
    <property type="entry name" value="Fungal_trans"/>
    <property type="match status" value="1"/>
</dbReference>
<dbReference type="InterPro" id="IPR052202">
    <property type="entry name" value="Yeast_MetPath_Reg"/>
</dbReference>
<feature type="region of interest" description="Disordered" evidence="8">
    <location>
        <begin position="801"/>
        <end position="844"/>
    </location>
</feature>
<dbReference type="EMBL" id="RSCD01000016">
    <property type="protein sequence ID" value="RSH88849.1"/>
    <property type="molecule type" value="Genomic_DNA"/>
</dbReference>
<dbReference type="GO" id="GO:0043565">
    <property type="term" value="F:sequence-specific DNA binding"/>
    <property type="evidence" value="ECO:0007669"/>
    <property type="project" value="TreeGrafter"/>
</dbReference>
<feature type="region of interest" description="Disordered" evidence="8">
    <location>
        <begin position="148"/>
        <end position="169"/>
    </location>
</feature>
<feature type="domain" description="Zn(2)-C6 fungal-type" evidence="9">
    <location>
        <begin position="25"/>
        <end position="61"/>
    </location>
</feature>
<keyword evidence="7" id="KW-0539">Nucleus</keyword>
<dbReference type="Gene3D" id="4.10.240.10">
    <property type="entry name" value="Zn(2)-C6 fungal-type DNA-binding domain"/>
    <property type="match status" value="1"/>
</dbReference>
<dbReference type="InterPro" id="IPR036864">
    <property type="entry name" value="Zn2-C6_fun-type_DNA-bd_sf"/>
</dbReference>
<evidence type="ECO:0000256" key="6">
    <source>
        <dbReference type="ARBA" id="ARBA00023163"/>
    </source>
</evidence>
<dbReference type="Pfam" id="PF00172">
    <property type="entry name" value="Zn_clus"/>
    <property type="match status" value="1"/>
</dbReference>
<keyword evidence="2" id="KW-0479">Metal-binding</keyword>
<evidence type="ECO:0000313" key="11">
    <source>
        <dbReference type="Proteomes" id="UP000279259"/>
    </source>
</evidence>
<evidence type="ECO:0000259" key="9">
    <source>
        <dbReference type="PROSITE" id="PS50048"/>
    </source>
</evidence>
<feature type="region of interest" description="Disordered" evidence="8">
    <location>
        <begin position="624"/>
        <end position="713"/>
    </location>
</feature>
<dbReference type="GO" id="GO:0008270">
    <property type="term" value="F:zinc ion binding"/>
    <property type="evidence" value="ECO:0007669"/>
    <property type="project" value="InterPro"/>
</dbReference>
<dbReference type="InterPro" id="IPR001138">
    <property type="entry name" value="Zn2Cys6_DnaBD"/>
</dbReference>
<evidence type="ECO:0000313" key="10">
    <source>
        <dbReference type="EMBL" id="RSH88849.1"/>
    </source>
</evidence>
<evidence type="ECO:0000256" key="3">
    <source>
        <dbReference type="ARBA" id="ARBA00022833"/>
    </source>
</evidence>
<protein>
    <recommendedName>
        <fullName evidence="9">Zn(2)-C6 fungal-type domain-containing protein</fullName>
    </recommendedName>
</protein>
<keyword evidence="3" id="KW-0862">Zinc</keyword>
<dbReference type="Proteomes" id="UP000279259">
    <property type="component" value="Unassembled WGS sequence"/>
</dbReference>
<organism evidence="10 11">
    <name type="scientific">Saitozyma podzolica</name>
    <dbReference type="NCBI Taxonomy" id="1890683"/>
    <lineage>
        <taxon>Eukaryota</taxon>
        <taxon>Fungi</taxon>
        <taxon>Dikarya</taxon>
        <taxon>Basidiomycota</taxon>
        <taxon>Agaricomycotina</taxon>
        <taxon>Tremellomycetes</taxon>
        <taxon>Tremellales</taxon>
        <taxon>Trimorphomycetaceae</taxon>
        <taxon>Saitozyma</taxon>
    </lineage>
</organism>
<feature type="compositionally biased region" description="Polar residues" evidence="8">
    <location>
        <begin position="699"/>
        <end position="713"/>
    </location>
</feature>
<evidence type="ECO:0000256" key="7">
    <source>
        <dbReference type="ARBA" id="ARBA00023242"/>
    </source>
</evidence>
<feature type="compositionally biased region" description="Gly residues" evidence="8">
    <location>
        <begin position="828"/>
        <end position="838"/>
    </location>
</feature>
<dbReference type="PROSITE" id="PS50048">
    <property type="entry name" value="ZN2_CY6_FUNGAL_2"/>
    <property type="match status" value="1"/>
</dbReference>
<keyword evidence="5" id="KW-0238">DNA-binding</keyword>
<feature type="compositionally biased region" description="Polar residues" evidence="8">
    <location>
        <begin position="641"/>
        <end position="651"/>
    </location>
</feature>
<dbReference type="SUPFAM" id="SSF57701">
    <property type="entry name" value="Zn2/Cys6 DNA-binding domain"/>
    <property type="match status" value="1"/>
</dbReference>
<dbReference type="SMART" id="SM00906">
    <property type="entry name" value="Fungal_trans"/>
    <property type="match status" value="1"/>
</dbReference>
<comment type="caution">
    <text evidence="10">The sequence shown here is derived from an EMBL/GenBank/DDBJ whole genome shotgun (WGS) entry which is preliminary data.</text>
</comment>
<evidence type="ECO:0000256" key="2">
    <source>
        <dbReference type="ARBA" id="ARBA00022723"/>
    </source>
</evidence>
<dbReference type="InterPro" id="IPR007219">
    <property type="entry name" value="XnlR_reg_dom"/>
</dbReference>
<evidence type="ECO:0000256" key="5">
    <source>
        <dbReference type="ARBA" id="ARBA00023125"/>
    </source>
</evidence>
<dbReference type="GO" id="GO:0045944">
    <property type="term" value="P:positive regulation of transcription by RNA polymerase II"/>
    <property type="evidence" value="ECO:0007669"/>
    <property type="project" value="TreeGrafter"/>
</dbReference>
<dbReference type="STRING" id="1890683.A0A427YCE8"/>
<accession>A0A427YCE8</accession>
<keyword evidence="6" id="KW-0804">Transcription</keyword>
<dbReference type="PROSITE" id="PS00463">
    <property type="entry name" value="ZN2_CY6_FUNGAL_1"/>
    <property type="match status" value="1"/>
</dbReference>
<dbReference type="PANTHER" id="PTHR47782:SF12">
    <property type="entry name" value="ZN(II)2CYS6 TRANSCRIPTION FACTOR (EUROFUNG)"/>
    <property type="match status" value="1"/>
</dbReference>
<evidence type="ECO:0000256" key="1">
    <source>
        <dbReference type="ARBA" id="ARBA00004123"/>
    </source>
</evidence>
<feature type="compositionally biased region" description="Gly residues" evidence="8">
    <location>
        <begin position="801"/>
        <end position="810"/>
    </location>
</feature>
<feature type="compositionally biased region" description="Low complexity" evidence="8">
    <location>
        <begin position="664"/>
        <end position="681"/>
    </location>
</feature>
<sequence length="865" mass="92634">MPPEPSAKSAPSRKRSLVSKRGAIACVRCKERKAKCVPAPPGTSNLPTCTNCFAARAECVYLERTPNELFLLEYVSQLEARIAALEIELSKYTISSEFTSDHGLAQTQAQAQAAAVDALTKQFPPGTWPALAPADSAMTGLIGAAEESAAHDVPVEVKTEPEPQEEDEEDLARGIGLLSLSGSGEPVYVGASSGINWARVCATALRRPDAAPHLSRWSYLAPPESSSIDSALSYSTSHPIPPLPSPPLAARYLDAAYQYLQARTSFFDWTTIRTWHENREPICLNRPLWGVGRGADHPRNMAAFTLWLLYGFGARLVEDEHLEGSVSHEVYHNAAVACLSNVAAHHSLATVQAELLLTMYSFHHPHPEISVWHVGGLALRTAIQIGLHRRVRSRAERERDPLGYETRKRTFWAVYTVDRPSGIQDRDIDVELPLNVDVDYADAKEVFAMQTRQIEAHRRPGDEYSAGYDSITSMTSCIHNIRLNQLKQLIQDAIYRLDTPIPGSSPKRQGSIPEVDELLAKLAQWRACNPVLPPGRTGVPLLPKDVFDLEYYNCVQMLLRPVIAIPTASRDYAVTCAESAASYCELGAGDAGLSDFVSWVEGQGTAALSSTTTMQDQAFLAQFGQSSQAQSQSQLPARPDSQASYFPSFSQGPGHAFRPGGAGPSNPGNPNLPSAPSAPSALHHHLAGTLGDTLAPYPVSSNPTPLLGSPKSTEAFSDQWAGRLGEMGGRLGGGMRDDFFSLLNSLGVDLSSGIASTLPPIGEEEVWADWTVPVPSTGMGMGMGTGMGMSMGIGMDMGGVVEGSGVGGGHTEQAGQGERTRTRTSGDAGNGDSEGIGSGVSNERHGENELLARLVGIALGSSRVP</sequence>
<dbReference type="AlphaFoldDB" id="A0A427YCE8"/>
<keyword evidence="11" id="KW-1185">Reference proteome</keyword>
<evidence type="ECO:0000256" key="4">
    <source>
        <dbReference type="ARBA" id="ARBA00023015"/>
    </source>
</evidence>
<name>A0A427YCE8_9TREE</name>
<dbReference type="GO" id="GO:0000981">
    <property type="term" value="F:DNA-binding transcription factor activity, RNA polymerase II-specific"/>
    <property type="evidence" value="ECO:0007669"/>
    <property type="project" value="InterPro"/>
</dbReference>
<comment type="subcellular location">
    <subcellularLocation>
        <location evidence="1">Nucleus</location>
    </subcellularLocation>
</comment>
<dbReference type="PANTHER" id="PTHR47782">
    <property type="entry name" value="ZN(II)2CYS6 TRANSCRIPTION FACTOR (EUROFUNG)-RELATED"/>
    <property type="match status" value="1"/>
</dbReference>
<dbReference type="CDD" id="cd00067">
    <property type="entry name" value="GAL4"/>
    <property type="match status" value="1"/>
</dbReference>
<evidence type="ECO:0000256" key="8">
    <source>
        <dbReference type="SAM" id="MobiDB-lite"/>
    </source>
</evidence>
<dbReference type="OrthoDB" id="3364175at2759"/>
<feature type="compositionally biased region" description="Low complexity" evidence="8">
    <location>
        <begin position="624"/>
        <end position="637"/>
    </location>
</feature>
<dbReference type="GO" id="GO:0005634">
    <property type="term" value="C:nucleus"/>
    <property type="evidence" value="ECO:0007669"/>
    <property type="project" value="UniProtKB-SubCell"/>
</dbReference>
<feature type="compositionally biased region" description="Basic and acidic residues" evidence="8">
    <location>
        <begin position="148"/>
        <end position="161"/>
    </location>
</feature>